<evidence type="ECO:0000256" key="1">
    <source>
        <dbReference type="SAM" id="SignalP"/>
    </source>
</evidence>
<gene>
    <name evidence="2" type="ORF">SDJN03_05848</name>
</gene>
<dbReference type="EMBL" id="JAGKQH010000004">
    <property type="protein sequence ID" value="KAG6600615.1"/>
    <property type="molecule type" value="Genomic_DNA"/>
</dbReference>
<feature type="signal peptide" evidence="1">
    <location>
        <begin position="1"/>
        <end position="29"/>
    </location>
</feature>
<keyword evidence="1" id="KW-0732">Signal</keyword>
<dbReference type="AlphaFoldDB" id="A0AAV6NNH0"/>
<evidence type="ECO:0000313" key="3">
    <source>
        <dbReference type="Proteomes" id="UP000685013"/>
    </source>
</evidence>
<comment type="caution">
    <text evidence="2">The sequence shown here is derived from an EMBL/GenBank/DDBJ whole genome shotgun (WGS) entry which is preliminary data.</text>
</comment>
<sequence>MTDRTGIARGLPSLVCFPLALYFSPFVSATSTDGTASLVIAFDLIELATCKDSEDVSKGHSSACNRRIILRSMEAQQSAWLYRESCHHLLGWLCSSISITPKRLIFFYTLKLPFYLPMFRFGVRPPSTPGAA</sequence>
<evidence type="ECO:0000313" key="2">
    <source>
        <dbReference type="EMBL" id="KAG6600615.1"/>
    </source>
</evidence>
<proteinExistence type="predicted"/>
<accession>A0AAV6NNH0</accession>
<organism evidence="2 3">
    <name type="scientific">Cucurbita argyrosperma subsp. sororia</name>
    <dbReference type="NCBI Taxonomy" id="37648"/>
    <lineage>
        <taxon>Eukaryota</taxon>
        <taxon>Viridiplantae</taxon>
        <taxon>Streptophyta</taxon>
        <taxon>Embryophyta</taxon>
        <taxon>Tracheophyta</taxon>
        <taxon>Spermatophyta</taxon>
        <taxon>Magnoliopsida</taxon>
        <taxon>eudicotyledons</taxon>
        <taxon>Gunneridae</taxon>
        <taxon>Pentapetalae</taxon>
        <taxon>rosids</taxon>
        <taxon>fabids</taxon>
        <taxon>Cucurbitales</taxon>
        <taxon>Cucurbitaceae</taxon>
        <taxon>Cucurbiteae</taxon>
        <taxon>Cucurbita</taxon>
    </lineage>
</organism>
<feature type="chain" id="PRO_5043910719" description="Secreted protein" evidence="1">
    <location>
        <begin position="30"/>
        <end position="132"/>
    </location>
</feature>
<keyword evidence="3" id="KW-1185">Reference proteome</keyword>
<reference evidence="2 3" key="1">
    <citation type="journal article" date="2021" name="Hortic Res">
        <title>The domestication of Cucurbita argyrosperma as revealed by the genome of its wild relative.</title>
        <authorList>
            <person name="Barrera-Redondo J."/>
            <person name="Sanchez-de la Vega G."/>
            <person name="Aguirre-Liguori J.A."/>
            <person name="Castellanos-Morales G."/>
            <person name="Gutierrez-Guerrero Y.T."/>
            <person name="Aguirre-Dugua X."/>
            <person name="Aguirre-Planter E."/>
            <person name="Tenaillon M.I."/>
            <person name="Lira-Saade R."/>
            <person name="Eguiarte L.E."/>
        </authorList>
    </citation>
    <scope>NUCLEOTIDE SEQUENCE [LARGE SCALE GENOMIC DNA]</scope>
    <source>
        <strain evidence="2">JBR-2021</strain>
    </source>
</reference>
<evidence type="ECO:0008006" key="4">
    <source>
        <dbReference type="Google" id="ProtNLM"/>
    </source>
</evidence>
<protein>
    <recommendedName>
        <fullName evidence="4">Secreted protein</fullName>
    </recommendedName>
</protein>
<feature type="non-terminal residue" evidence="2">
    <location>
        <position position="1"/>
    </location>
</feature>
<dbReference type="Proteomes" id="UP000685013">
    <property type="component" value="Chromosome 4"/>
</dbReference>
<name>A0AAV6NNH0_9ROSI</name>